<gene>
    <name evidence="2" type="primary">glcK_1</name>
    <name evidence="2" type="ORF">ERS852429_01139</name>
</gene>
<dbReference type="PANTHER" id="PTHR18964">
    <property type="entry name" value="ROK (REPRESSOR, ORF, KINASE) FAMILY"/>
    <property type="match status" value="1"/>
</dbReference>
<dbReference type="PROSITE" id="PS01125">
    <property type="entry name" value="ROK"/>
    <property type="match status" value="1"/>
</dbReference>
<keyword evidence="2" id="KW-0418">Kinase</keyword>
<dbReference type="EC" id="2.7.1.2" evidence="2"/>
<organism evidence="2 3">
    <name type="scientific">Parabacteroides distasonis</name>
    <dbReference type="NCBI Taxonomy" id="823"/>
    <lineage>
        <taxon>Bacteria</taxon>
        <taxon>Pseudomonadati</taxon>
        <taxon>Bacteroidota</taxon>
        <taxon>Bacteroidia</taxon>
        <taxon>Bacteroidales</taxon>
        <taxon>Tannerellaceae</taxon>
        <taxon>Parabacteroides</taxon>
    </lineage>
</organism>
<dbReference type="Gene3D" id="3.30.420.40">
    <property type="match status" value="2"/>
</dbReference>
<reference evidence="2 3" key="1">
    <citation type="submission" date="2015-09" db="EMBL/GenBank/DDBJ databases">
        <authorList>
            <consortium name="Pathogen Informatics"/>
        </authorList>
    </citation>
    <scope>NUCLEOTIDE SEQUENCE [LARGE SCALE GENOMIC DNA]</scope>
    <source>
        <strain evidence="2 3">2789STDY5608872</strain>
    </source>
</reference>
<dbReference type="PANTHER" id="PTHR18964:SF149">
    <property type="entry name" value="BIFUNCTIONAL UDP-N-ACETYLGLUCOSAMINE 2-EPIMERASE_N-ACETYLMANNOSAMINE KINASE"/>
    <property type="match status" value="1"/>
</dbReference>
<keyword evidence="2" id="KW-0808">Transferase</keyword>
<proteinExistence type="inferred from homology"/>
<evidence type="ECO:0000256" key="1">
    <source>
        <dbReference type="ARBA" id="ARBA00006479"/>
    </source>
</evidence>
<evidence type="ECO:0000313" key="3">
    <source>
        <dbReference type="Proteomes" id="UP000095591"/>
    </source>
</evidence>
<dbReference type="InterPro" id="IPR049874">
    <property type="entry name" value="ROK_cs"/>
</dbReference>
<comment type="similarity">
    <text evidence="1">Belongs to the ROK (NagC/XylR) family.</text>
</comment>
<accession>A0A173SU79</accession>
<dbReference type="SUPFAM" id="SSF53067">
    <property type="entry name" value="Actin-like ATPase domain"/>
    <property type="match status" value="1"/>
</dbReference>
<sequence>MLNLLYLLPRKRKIIINPKYKIMEKPYVVGIDIGGTNTVFGVVDARGTILYSGSIKTGKYADVNDYVAELAKGLKSVIDQAGGPDKIKGVGVGAPNGNFFNGCIEFAPNLPWKGKIPLAQLISEQIDGIPVALTNDANAAAIGEMTYGAARGMKDFIVITLGTGVGSGIVVGGNLVYGHDGFAGELGHVIMRRNNGRQCGCGRQGCLEAYASATGVARTAREYLEIRKDESVLRDLDPDEITSKDVYDAAMKNDKIALEIFEATGSMLGEAFADFVAFSSPEAIILFGGLTKAGDLIMNPIKRSMEKNMLKVYAGKTKLLFSQLKESDAAVLGASALGWEVRDQSAGLEV</sequence>
<protein>
    <submittedName>
        <fullName evidence="2">Glucokinase</fullName>
        <ecNumber evidence="2">2.7.1.2</ecNumber>
    </submittedName>
</protein>
<dbReference type="Proteomes" id="UP000095591">
    <property type="component" value="Unassembled WGS sequence"/>
</dbReference>
<evidence type="ECO:0000313" key="2">
    <source>
        <dbReference type="EMBL" id="CUM92708.1"/>
    </source>
</evidence>
<name>A0A173SU79_PARDI</name>
<dbReference type="GO" id="GO:0004340">
    <property type="term" value="F:glucokinase activity"/>
    <property type="evidence" value="ECO:0007669"/>
    <property type="project" value="UniProtKB-EC"/>
</dbReference>
<dbReference type="AlphaFoldDB" id="A0A173SU79"/>
<dbReference type="EMBL" id="CYXP01000002">
    <property type="protein sequence ID" value="CUM92708.1"/>
    <property type="molecule type" value="Genomic_DNA"/>
</dbReference>
<dbReference type="InterPro" id="IPR000600">
    <property type="entry name" value="ROK"/>
</dbReference>
<dbReference type="InterPro" id="IPR043129">
    <property type="entry name" value="ATPase_NBD"/>
</dbReference>
<dbReference type="Pfam" id="PF00480">
    <property type="entry name" value="ROK"/>
    <property type="match status" value="1"/>
</dbReference>